<keyword evidence="13" id="KW-1185">Reference proteome</keyword>
<keyword evidence="6 10" id="KW-1133">Transmembrane helix</keyword>
<keyword evidence="8 9" id="KW-0807">Transducer</keyword>
<comment type="similarity">
    <text evidence="9">Belongs to the G-protein coupled receptor 1 family.</text>
</comment>
<dbReference type="PRINTS" id="PR00245">
    <property type="entry name" value="OLFACTORYR"/>
</dbReference>
<protein>
    <recommendedName>
        <fullName evidence="10">Olfactory receptor</fullName>
    </recommendedName>
</protein>
<evidence type="ECO:0000313" key="13">
    <source>
        <dbReference type="Proteomes" id="UP001178461"/>
    </source>
</evidence>
<comment type="function">
    <text evidence="1">Odorant receptor.</text>
</comment>
<feature type="transmembrane region" description="Helical" evidence="10">
    <location>
        <begin position="73"/>
        <end position="91"/>
    </location>
</feature>
<dbReference type="InterPro" id="IPR000276">
    <property type="entry name" value="GPCR_Rhodpsn"/>
</dbReference>
<reference evidence="12" key="1">
    <citation type="submission" date="2022-12" db="EMBL/GenBank/DDBJ databases">
        <authorList>
            <person name="Alioto T."/>
            <person name="Alioto T."/>
            <person name="Gomez Garrido J."/>
        </authorList>
    </citation>
    <scope>NUCLEOTIDE SEQUENCE</scope>
</reference>
<evidence type="ECO:0000256" key="3">
    <source>
        <dbReference type="ARBA" id="ARBA00022606"/>
    </source>
</evidence>
<evidence type="ECO:0000256" key="7">
    <source>
        <dbReference type="ARBA" id="ARBA00023136"/>
    </source>
</evidence>
<sequence length="328" mass="36167">METTKTLQVAEPASANQSAFHPASFILLGIPGLEAYHGWIALLFCLMYIVALLGNSCLLYIIATERSLHQPMYLFLALLALADLALSSSTVPKTLSVLLSLSKEISFQACLAQMFFTHLSFIAESTILLAMAFDRYVAICRPLRYAAILTRPAIVRVGLAALARGFCVMLPMVFLLQRLPYCGHREMPHSYCEHMGVARMACADIGVNIWYGLATTLLSPGLDVVLIAVSYTLILRAVFRLPSKDARLKAIGTCGSHLCVIVLFYTPAFFSFFAHRFSHGTIPQHLLILLANIYQLLPPVLNPVVYAVKTKCIRERLAQALWKAGKGC</sequence>
<dbReference type="InterPro" id="IPR050402">
    <property type="entry name" value="OR51/52/56-like"/>
</dbReference>
<keyword evidence="10" id="KW-1003">Cell membrane</keyword>
<evidence type="ECO:0000256" key="2">
    <source>
        <dbReference type="ARBA" id="ARBA00004141"/>
    </source>
</evidence>
<feature type="transmembrane region" description="Helical" evidence="10">
    <location>
        <begin position="153"/>
        <end position="176"/>
    </location>
</feature>
<comment type="subcellular location">
    <subcellularLocation>
        <location evidence="10">Cell membrane</location>
        <topology evidence="10">Multi-pass membrane protein</topology>
    </subcellularLocation>
    <subcellularLocation>
        <location evidence="2">Membrane</location>
        <topology evidence="2">Multi-pass membrane protein</topology>
    </subcellularLocation>
</comment>
<dbReference type="Gene3D" id="1.20.1070.10">
    <property type="entry name" value="Rhodopsin 7-helix transmembrane proteins"/>
    <property type="match status" value="1"/>
</dbReference>
<evidence type="ECO:0000256" key="9">
    <source>
        <dbReference type="RuleBase" id="RU000688"/>
    </source>
</evidence>
<dbReference type="PANTHER" id="PTHR26450:SF32">
    <property type="entry name" value="OLFACTORY RECEPTOR 52B6"/>
    <property type="match status" value="1"/>
</dbReference>
<dbReference type="InterPro" id="IPR017452">
    <property type="entry name" value="GPCR_Rhodpsn_7TM"/>
</dbReference>
<keyword evidence="9" id="KW-0297">G-protein coupled receptor</keyword>
<organism evidence="12 13">
    <name type="scientific">Podarcis lilfordi</name>
    <name type="common">Lilford's wall lizard</name>
    <dbReference type="NCBI Taxonomy" id="74358"/>
    <lineage>
        <taxon>Eukaryota</taxon>
        <taxon>Metazoa</taxon>
        <taxon>Chordata</taxon>
        <taxon>Craniata</taxon>
        <taxon>Vertebrata</taxon>
        <taxon>Euteleostomi</taxon>
        <taxon>Lepidosauria</taxon>
        <taxon>Squamata</taxon>
        <taxon>Bifurcata</taxon>
        <taxon>Unidentata</taxon>
        <taxon>Episquamata</taxon>
        <taxon>Laterata</taxon>
        <taxon>Lacertibaenia</taxon>
        <taxon>Lacertidae</taxon>
        <taxon>Podarcis</taxon>
    </lineage>
</organism>
<evidence type="ECO:0000313" key="12">
    <source>
        <dbReference type="EMBL" id="CAI5773812.1"/>
    </source>
</evidence>
<feature type="transmembrane region" description="Helical" evidence="10">
    <location>
        <begin position="36"/>
        <end position="61"/>
    </location>
</feature>
<evidence type="ECO:0000256" key="8">
    <source>
        <dbReference type="ARBA" id="ARBA00023224"/>
    </source>
</evidence>
<name>A0AA35P6T2_9SAUR</name>
<feature type="domain" description="G-protein coupled receptors family 1 profile" evidence="11">
    <location>
        <begin position="54"/>
        <end position="306"/>
    </location>
</feature>
<gene>
    <name evidence="12" type="ORF">PODLI_1B035523</name>
</gene>
<evidence type="ECO:0000256" key="1">
    <source>
        <dbReference type="ARBA" id="ARBA00002936"/>
    </source>
</evidence>
<dbReference type="FunFam" id="1.20.1070.10:FF:000006">
    <property type="entry name" value="Olfactory receptor"/>
    <property type="match status" value="1"/>
</dbReference>
<dbReference type="PROSITE" id="PS50262">
    <property type="entry name" value="G_PROTEIN_RECEP_F1_2"/>
    <property type="match status" value="1"/>
</dbReference>
<dbReference type="PRINTS" id="PR00237">
    <property type="entry name" value="GPCRRHODOPSN"/>
</dbReference>
<dbReference type="InterPro" id="IPR000725">
    <property type="entry name" value="Olfact_rcpt"/>
</dbReference>
<evidence type="ECO:0000256" key="6">
    <source>
        <dbReference type="ARBA" id="ARBA00022989"/>
    </source>
</evidence>
<dbReference type="GO" id="GO:0004930">
    <property type="term" value="F:G protein-coupled receptor activity"/>
    <property type="evidence" value="ECO:0007669"/>
    <property type="project" value="UniProtKB-KW"/>
</dbReference>
<dbReference type="EMBL" id="OX395129">
    <property type="protein sequence ID" value="CAI5773812.1"/>
    <property type="molecule type" value="Genomic_DNA"/>
</dbReference>
<evidence type="ECO:0000256" key="4">
    <source>
        <dbReference type="ARBA" id="ARBA00022692"/>
    </source>
</evidence>
<keyword evidence="5 10" id="KW-0552">Olfaction</keyword>
<accession>A0AA35P6T2</accession>
<feature type="transmembrane region" description="Helical" evidence="10">
    <location>
        <begin position="217"/>
        <end position="239"/>
    </location>
</feature>
<feature type="transmembrane region" description="Helical" evidence="10">
    <location>
        <begin position="111"/>
        <end position="133"/>
    </location>
</feature>
<feature type="transmembrane region" description="Helical" evidence="10">
    <location>
        <begin position="286"/>
        <end position="308"/>
    </location>
</feature>
<keyword evidence="4 9" id="KW-0812">Transmembrane</keyword>
<dbReference type="Pfam" id="PF13853">
    <property type="entry name" value="7tm_4"/>
    <property type="match status" value="1"/>
</dbReference>
<evidence type="ECO:0000256" key="5">
    <source>
        <dbReference type="ARBA" id="ARBA00022725"/>
    </source>
</evidence>
<keyword evidence="3 10" id="KW-0716">Sensory transduction</keyword>
<evidence type="ECO:0000259" key="11">
    <source>
        <dbReference type="PROSITE" id="PS50262"/>
    </source>
</evidence>
<dbReference type="SUPFAM" id="SSF81321">
    <property type="entry name" value="Family A G protein-coupled receptor-like"/>
    <property type="match status" value="1"/>
</dbReference>
<dbReference type="PANTHER" id="PTHR26450">
    <property type="entry name" value="OLFACTORY RECEPTOR 56B1-RELATED"/>
    <property type="match status" value="1"/>
</dbReference>
<feature type="transmembrane region" description="Helical" evidence="10">
    <location>
        <begin position="251"/>
        <end position="274"/>
    </location>
</feature>
<evidence type="ECO:0000256" key="10">
    <source>
        <dbReference type="RuleBase" id="RU363047"/>
    </source>
</evidence>
<dbReference type="AlphaFoldDB" id="A0AA35P6T2"/>
<proteinExistence type="inferred from homology"/>
<dbReference type="GO" id="GO:0005886">
    <property type="term" value="C:plasma membrane"/>
    <property type="evidence" value="ECO:0007669"/>
    <property type="project" value="UniProtKB-SubCell"/>
</dbReference>
<dbReference type="GO" id="GO:0004984">
    <property type="term" value="F:olfactory receptor activity"/>
    <property type="evidence" value="ECO:0007669"/>
    <property type="project" value="InterPro"/>
</dbReference>
<keyword evidence="7 10" id="KW-0472">Membrane</keyword>
<dbReference type="Proteomes" id="UP001178461">
    <property type="component" value="Chromosome 4"/>
</dbReference>
<keyword evidence="9 12" id="KW-0675">Receptor</keyword>
<dbReference type="PROSITE" id="PS00237">
    <property type="entry name" value="G_PROTEIN_RECEP_F1_1"/>
    <property type="match status" value="1"/>
</dbReference>